<gene>
    <name evidence="14" type="ORF">ASIM_LOCUS9872</name>
</gene>
<dbReference type="InterPro" id="IPR011029">
    <property type="entry name" value="DEATH-like_dom_sf"/>
</dbReference>
<feature type="repeat" description="ANK" evidence="8">
    <location>
        <begin position="530"/>
        <end position="562"/>
    </location>
</feature>
<evidence type="ECO:0000256" key="4">
    <source>
        <dbReference type="ARBA" id="ARBA00022737"/>
    </source>
</evidence>
<dbReference type="InterPro" id="IPR008271">
    <property type="entry name" value="Ser/Thr_kinase_AS"/>
</dbReference>
<feature type="repeat" description="ANK" evidence="8">
    <location>
        <begin position="563"/>
        <end position="595"/>
    </location>
</feature>
<dbReference type="GO" id="GO:0005737">
    <property type="term" value="C:cytoplasm"/>
    <property type="evidence" value="ECO:0007669"/>
    <property type="project" value="UniProtKB-ARBA"/>
</dbReference>
<accession>A0A158PMT7</accession>
<evidence type="ECO:0000256" key="9">
    <source>
        <dbReference type="PROSITE-ProRule" id="PRU10141"/>
    </source>
</evidence>
<dbReference type="InterPro" id="IPR000488">
    <property type="entry name" value="Death_dom"/>
</dbReference>
<feature type="domain" description="Roc" evidence="13">
    <location>
        <begin position="728"/>
        <end position="1008"/>
    </location>
</feature>
<feature type="binding site" evidence="9">
    <location>
        <position position="64"/>
    </location>
    <ligand>
        <name>ATP</name>
        <dbReference type="ChEBI" id="CHEBI:30616"/>
    </ligand>
</feature>
<keyword evidence="3" id="KW-0808">Transferase</keyword>
<dbReference type="InterPro" id="IPR027417">
    <property type="entry name" value="P-loop_NTPase"/>
</dbReference>
<dbReference type="PROSITE" id="PS50011">
    <property type="entry name" value="PROTEIN_KINASE_DOM"/>
    <property type="match status" value="1"/>
</dbReference>
<sequence length="1486" mass="165972">MREDIRRQMNSASTADIPTMQFNEEPFEDHFEIGEELGNGQFALVRKVTKRSTGEQFAAKFIRKRRYATSRRGVTRVNIEREVDVLRAVGGHENTIELFDVYESSSEVILLLELVSGGELFDHVCAKECLDEAEAAAFIKQILLGIRHLHQQHIVHLDIKPENVMLRRRGEPKIKLIDFGLSRRILPGTIVKDMIGTPEFVAPEVVNYEPLSSATDMWALGVVTFILLSGGSPFLGETREETFVNISAVNYHFSERYFQHTSMQAKDFISRLFVRDARKRATVDECLRHPWICGPDGNALEDIRHQSTISIAQIHAFKIRLRWRKAMDIVIVCNRITASVRLALREAIKTGRPIETRFDPEEFIVSAMLIACEEGNLHGLDQLATLHRINLNVSNRLGETAMHISAGSGQYDIVHYLHMKGAALDIGDRRGDTPLFWAVRQGHLAVVNYLLNENVNINTVNKSGETVLHVATRYTQLETVLILLERGANISLQDEHGETALHIASWHGYATLLAALCRFGPSSLKIKNKDNETALHCAAARGHIECVQSLLDAGAFVDAVDQNGQSALHLALRRSHIDIALLLITKGCKLDIQDEVCYLLVVCVRAHLSLPKSTKNGMNSFQRGETPLHIAARLDLLSAAQTLCHLGALVDVVNSNSQTALHIAAKEGHIELVRCLCLFGASVHKKNKDGLTAEIIALAQEHTQIGSLLAKMKSDQTRELYIEQLCALDIPLRRIKLKIFGHTGVGKTRLICALQSGSVIGSLIGAVQRRFSDNPSPSSSTTSSPSRGMISFIYEFYFHPLFFIPHSDDCLNASDDTLESNNNNNNNNNNNVKSFRRRCIPHAQYTRGIDVQNVTLQGCGEFSVWEFGGYEPYHMAYDHFVGNTDCVHVIVYRSTDPTEVQYKQVLYWMNFLKGRVTPSEPIGHCGIISRRSKVVIVGTHATDALFPQKNDDGEYISSDGDAMLKTVRLRFETHFDINEQLILLDSTHSNCPGMKSLKAYLSKARETILMRLQKPMGLLDTCVQYLSSVRKQHAHFPVITWPYFTTIVRNDVNPLAGDSHCRQLIQQLQLIGEVVYLRDETSELDYVVLSAEWLGTHILGNLLSAEFLSRCHINGCYSIDDFTPIYPEIAEPADLLHILDTLQLCAPSDSNGEAEFEFPAFNVLDPPKDVWLRDRPSYVYGGVRVLPMRGMERSLQSTFPRIQVALRRSMHDFQDPMDADLVQWLACSKMSSGQMEALIRLHGDAVEVQVRGPCELATSCFYFLEDITNLVEQTAQEVAPGISLERHFLSPKHLREHVVNAAVYAPETIMAMQQAESLTIRNNQESEELFTDVVCFGSRDVAAVLTLGIDVGVAQLQLASRCELAALLDPADAMGRDWSILAVKLSLTDQLPEVDSTGQSLSRTDQLLAEWALQCPETATVGRLCSVLEELGRQDARDALYRTVPLYLFAPLEEQPVTHLTECADSGVVSSTQSTTDPRSASTLSR</sequence>
<evidence type="ECO:0000256" key="3">
    <source>
        <dbReference type="ARBA" id="ARBA00022679"/>
    </source>
</evidence>
<feature type="domain" description="Death" evidence="12">
    <location>
        <begin position="1363"/>
        <end position="1444"/>
    </location>
</feature>
<dbReference type="Pfam" id="PF12796">
    <property type="entry name" value="Ank_2"/>
    <property type="match status" value="3"/>
</dbReference>
<evidence type="ECO:0000259" key="13">
    <source>
        <dbReference type="PROSITE" id="PS51424"/>
    </source>
</evidence>
<dbReference type="PROSITE" id="PS50017">
    <property type="entry name" value="DEATH_DOMAIN"/>
    <property type="match status" value="1"/>
</dbReference>
<dbReference type="Gene3D" id="3.30.200.20">
    <property type="entry name" value="Phosphorylase Kinase, domain 1"/>
    <property type="match status" value="1"/>
</dbReference>
<keyword evidence="6" id="KW-0418">Kinase</keyword>
<dbReference type="SMART" id="SM00248">
    <property type="entry name" value="ANK"/>
    <property type="match status" value="10"/>
</dbReference>
<dbReference type="PROSITE" id="PS50088">
    <property type="entry name" value="ANK_REPEAT"/>
    <property type="match status" value="7"/>
</dbReference>
<keyword evidence="5 9" id="KW-0547">Nucleotide-binding</keyword>
<dbReference type="Pfam" id="PF00531">
    <property type="entry name" value="Death"/>
    <property type="match status" value="1"/>
</dbReference>
<dbReference type="Pfam" id="PF13637">
    <property type="entry name" value="Ank_4"/>
    <property type="match status" value="1"/>
</dbReference>
<name>A0A158PMT7_ANISI</name>
<dbReference type="Pfam" id="PF00069">
    <property type="entry name" value="Pkinase"/>
    <property type="match status" value="1"/>
</dbReference>
<dbReference type="PANTHER" id="PTHR24342:SF14">
    <property type="entry name" value="DEATH-ASSOCIATED PROTEIN KINASE DAPK-1"/>
    <property type="match status" value="1"/>
</dbReference>
<dbReference type="SUPFAM" id="SSF48403">
    <property type="entry name" value="Ankyrin repeat"/>
    <property type="match status" value="1"/>
</dbReference>
<comment type="cofactor">
    <cofactor evidence="1">
        <name>Mg(2+)</name>
        <dbReference type="ChEBI" id="CHEBI:18420"/>
    </cofactor>
</comment>
<dbReference type="InterPro" id="IPR000719">
    <property type="entry name" value="Prot_kinase_dom"/>
</dbReference>
<evidence type="ECO:0000256" key="10">
    <source>
        <dbReference type="SAM" id="MobiDB-lite"/>
    </source>
</evidence>
<dbReference type="PROSITE" id="PS00107">
    <property type="entry name" value="PROTEIN_KINASE_ATP"/>
    <property type="match status" value="1"/>
</dbReference>
<dbReference type="Gene3D" id="1.25.40.20">
    <property type="entry name" value="Ankyrin repeat-containing domain"/>
    <property type="match status" value="3"/>
</dbReference>
<dbReference type="GO" id="GO:0043065">
    <property type="term" value="P:positive regulation of apoptotic process"/>
    <property type="evidence" value="ECO:0007669"/>
    <property type="project" value="TreeGrafter"/>
</dbReference>
<dbReference type="EMBL" id="UYRR01030974">
    <property type="protein sequence ID" value="VDK41942.1"/>
    <property type="molecule type" value="Genomic_DNA"/>
</dbReference>
<evidence type="ECO:0000256" key="2">
    <source>
        <dbReference type="ARBA" id="ARBA00022527"/>
    </source>
</evidence>
<feature type="repeat" description="ANK" evidence="8">
    <location>
        <begin position="430"/>
        <end position="462"/>
    </location>
</feature>
<dbReference type="SMART" id="SM00005">
    <property type="entry name" value="DEATH"/>
    <property type="match status" value="1"/>
</dbReference>
<evidence type="ECO:0000259" key="11">
    <source>
        <dbReference type="PROSITE" id="PS50011"/>
    </source>
</evidence>
<reference evidence="14 15" key="2">
    <citation type="submission" date="2018-11" db="EMBL/GenBank/DDBJ databases">
        <authorList>
            <consortium name="Pathogen Informatics"/>
        </authorList>
    </citation>
    <scope>NUCLEOTIDE SEQUENCE [LARGE SCALE GENOMIC DNA]</scope>
</reference>
<dbReference type="CDD" id="cd08782">
    <property type="entry name" value="Death_DAPK1"/>
    <property type="match status" value="1"/>
</dbReference>
<feature type="repeat" description="ANK" evidence="8">
    <location>
        <begin position="397"/>
        <end position="429"/>
    </location>
</feature>
<keyword evidence="7 9" id="KW-0067">ATP-binding</keyword>
<dbReference type="SUPFAM" id="SSF56112">
    <property type="entry name" value="Protein kinase-like (PK-like)"/>
    <property type="match status" value="1"/>
</dbReference>
<dbReference type="GO" id="GO:0005634">
    <property type="term" value="C:nucleus"/>
    <property type="evidence" value="ECO:0007669"/>
    <property type="project" value="TreeGrafter"/>
</dbReference>
<evidence type="ECO:0000313" key="15">
    <source>
        <dbReference type="Proteomes" id="UP000267096"/>
    </source>
</evidence>
<evidence type="ECO:0000256" key="8">
    <source>
        <dbReference type="PROSITE-ProRule" id="PRU00023"/>
    </source>
</evidence>
<dbReference type="GO" id="GO:0035556">
    <property type="term" value="P:intracellular signal transduction"/>
    <property type="evidence" value="ECO:0007669"/>
    <property type="project" value="TreeGrafter"/>
</dbReference>
<dbReference type="WBParaSite" id="ASIM_0001014101-mRNA-1">
    <property type="protein sequence ID" value="ASIM_0001014101-mRNA-1"/>
    <property type="gene ID" value="ASIM_0001014101"/>
</dbReference>
<dbReference type="OrthoDB" id="504170at2759"/>
<evidence type="ECO:0000313" key="16">
    <source>
        <dbReference type="WBParaSite" id="ASIM_0001014101-mRNA-1"/>
    </source>
</evidence>
<feature type="compositionally biased region" description="Polar residues" evidence="10">
    <location>
        <begin position="8"/>
        <end position="21"/>
    </location>
</feature>
<dbReference type="InterPro" id="IPR002110">
    <property type="entry name" value="Ankyrin_rpt"/>
</dbReference>
<dbReference type="Gene3D" id="3.40.50.300">
    <property type="entry name" value="P-loop containing nucleotide triphosphate hydrolases"/>
    <property type="match status" value="1"/>
</dbReference>
<organism evidence="16">
    <name type="scientific">Anisakis simplex</name>
    <name type="common">Herring worm</name>
    <dbReference type="NCBI Taxonomy" id="6269"/>
    <lineage>
        <taxon>Eukaryota</taxon>
        <taxon>Metazoa</taxon>
        <taxon>Ecdysozoa</taxon>
        <taxon>Nematoda</taxon>
        <taxon>Chromadorea</taxon>
        <taxon>Rhabditida</taxon>
        <taxon>Spirurina</taxon>
        <taxon>Ascaridomorpha</taxon>
        <taxon>Ascaridoidea</taxon>
        <taxon>Anisakidae</taxon>
        <taxon>Anisakis</taxon>
        <taxon>Anisakis simplex complex</taxon>
    </lineage>
</organism>
<keyword evidence="8" id="KW-0040">ANK repeat</keyword>
<dbReference type="InterPro" id="IPR036770">
    <property type="entry name" value="Ankyrin_rpt-contain_sf"/>
</dbReference>
<dbReference type="SMART" id="SM00220">
    <property type="entry name" value="S_TKc"/>
    <property type="match status" value="1"/>
</dbReference>
<feature type="region of interest" description="Disordered" evidence="10">
    <location>
        <begin position="1"/>
        <end position="21"/>
    </location>
</feature>
<keyword evidence="4" id="KW-0677">Repeat</keyword>
<dbReference type="SUPFAM" id="SSF52540">
    <property type="entry name" value="P-loop containing nucleoside triphosphate hydrolases"/>
    <property type="match status" value="1"/>
</dbReference>
<dbReference type="PROSITE" id="PS50297">
    <property type="entry name" value="ANK_REP_REGION"/>
    <property type="match status" value="7"/>
</dbReference>
<keyword evidence="15" id="KW-1185">Reference proteome</keyword>
<protein>
    <submittedName>
        <fullName evidence="16">Non-specific serine/threonine protein kinase</fullName>
    </submittedName>
</protein>
<dbReference type="InterPro" id="IPR020859">
    <property type="entry name" value="ROC"/>
</dbReference>
<dbReference type="GO" id="GO:0004674">
    <property type="term" value="F:protein serine/threonine kinase activity"/>
    <property type="evidence" value="ECO:0007669"/>
    <property type="project" value="UniProtKB-KW"/>
</dbReference>
<dbReference type="SUPFAM" id="SSF47986">
    <property type="entry name" value="DEATH domain"/>
    <property type="match status" value="1"/>
</dbReference>
<evidence type="ECO:0000256" key="1">
    <source>
        <dbReference type="ARBA" id="ARBA00001946"/>
    </source>
</evidence>
<evidence type="ECO:0000256" key="5">
    <source>
        <dbReference type="ARBA" id="ARBA00022741"/>
    </source>
</evidence>
<evidence type="ECO:0000313" key="14">
    <source>
        <dbReference type="EMBL" id="VDK41942.1"/>
    </source>
</evidence>
<dbReference type="PROSITE" id="PS51424">
    <property type="entry name" value="ROC"/>
    <property type="match status" value="1"/>
</dbReference>
<feature type="repeat" description="ANK" evidence="8">
    <location>
        <begin position="656"/>
        <end position="688"/>
    </location>
</feature>
<dbReference type="Gene3D" id="1.10.533.10">
    <property type="entry name" value="Death Domain, Fas"/>
    <property type="match status" value="1"/>
</dbReference>
<feature type="region of interest" description="Disordered" evidence="10">
    <location>
        <begin position="1466"/>
        <end position="1486"/>
    </location>
</feature>
<dbReference type="PROSITE" id="PS00108">
    <property type="entry name" value="PROTEIN_KINASE_ST"/>
    <property type="match status" value="1"/>
</dbReference>
<dbReference type="Gene3D" id="1.10.510.10">
    <property type="entry name" value="Transferase(Phosphotransferase) domain 1"/>
    <property type="match status" value="1"/>
</dbReference>
<feature type="repeat" description="ANK" evidence="8">
    <location>
        <begin position="623"/>
        <end position="655"/>
    </location>
</feature>
<evidence type="ECO:0000256" key="7">
    <source>
        <dbReference type="ARBA" id="ARBA00022840"/>
    </source>
</evidence>
<keyword evidence="2" id="KW-0723">Serine/threonine-protein kinase</keyword>
<dbReference type="GO" id="GO:0005525">
    <property type="term" value="F:GTP binding"/>
    <property type="evidence" value="ECO:0007669"/>
    <property type="project" value="UniProtKB-KW"/>
</dbReference>
<proteinExistence type="predicted"/>
<dbReference type="InterPro" id="IPR017441">
    <property type="entry name" value="Protein_kinase_ATP_BS"/>
</dbReference>
<evidence type="ECO:0000256" key="6">
    <source>
        <dbReference type="ARBA" id="ARBA00022777"/>
    </source>
</evidence>
<feature type="repeat" description="ANK" evidence="8">
    <location>
        <begin position="463"/>
        <end position="495"/>
    </location>
</feature>
<evidence type="ECO:0000259" key="12">
    <source>
        <dbReference type="PROSITE" id="PS50017"/>
    </source>
</evidence>
<feature type="domain" description="Protein kinase" evidence="11">
    <location>
        <begin position="31"/>
        <end position="292"/>
    </location>
</feature>
<dbReference type="GO" id="GO:0005524">
    <property type="term" value="F:ATP binding"/>
    <property type="evidence" value="ECO:0007669"/>
    <property type="project" value="UniProtKB-UniRule"/>
</dbReference>
<dbReference type="PANTHER" id="PTHR24342">
    <property type="entry name" value="SERINE/THREONINE-PROTEIN KINASE 17"/>
    <property type="match status" value="1"/>
</dbReference>
<dbReference type="InterPro" id="IPR011009">
    <property type="entry name" value="Kinase-like_dom_sf"/>
</dbReference>
<dbReference type="Proteomes" id="UP000267096">
    <property type="component" value="Unassembled WGS sequence"/>
</dbReference>
<dbReference type="GO" id="GO:0045087">
    <property type="term" value="P:innate immune response"/>
    <property type="evidence" value="ECO:0007669"/>
    <property type="project" value="UniProtKB-ARBA"/>
</dbReference>
<feature type="compositionally biased region" description="Polar residues" evidence="10">
    <location>
        <begin position="1468"/>
        <end position="1486"/>
    </location>
</feature>
<reference evidence="16" key="1">
    <citation type="submission" date="2016-04" db="UniProtKB">
        <authorList>
            <consortium name="WormBaseParasite"/>
        </authorList>
    </citation>
    <scope>IDENTIFICATION</scope>
</reference>